<dbReference type="InterPro" id="IPR000639">
    <property type="entry name" value="Epox_hydrolase-like"/>
</dbReference>
<keyword evidence="1" id="KW-0378">Hydrolase</keyword>
<dbReference type="Proteomes" id="UP001595075">
    <property type="component" value="Unassembled WGS sequence"/>
</dbReference>
<dbReference type="Gene3D" id="3.40.50.1820">
    <property type="entry name" value="alpha/beta hydrolase"/>
    <property type="match status" value="1"/>
</dbReference>
<protein>
    <recommendedName>
        <fullName evidence="4">AB hydrolase-1 domain-containing protein</fullName>
    </recommendedName>
</protein>
<name>A0ABR4C865_9HELO</name>
<gene>
    <name evidence="5" type="ORF">VTL71DRAFT_3161</name>
</gene>
<proteinExistence type="inferred from homology"/>
<keyword evidence="3" id="KW-0472">Membrane</keyword>
<dbReference type="EMBL" id="JAZHXI010000012">
    <property type="protein sequence ID" value="KAL2065491.1"/>
    <property type="molecule type" value="Genomic_DNA"/>
</dbReference>
<evidence type="ECO:0000313" key="5">
    <source>
        <dbReference type="EMBL" id="KAL2065491.1"/>
    </source>
</evidence>
<keyword evidence="3" id="KW-1133">Transmembrane helix</keyword>
<keyword evidence="3" id="KW-0812">Transmembrane</keyword>
<feature type="domain" description="AB hydrolase-1" evidence="4">
    <location>
        <begin position="161"/>
        <end position="484"/>
    </location>
</feature>
<accession>A0ABR4C865</accession>
<sequence>MISLIKPQPAVTSLGYKILRLPFMFSSVPPGPTTLMNDHMSLPLSLNLSVHDTYRLPVAFDSSPRLPRYPALVLSVPECFHIKRQRNYIVVHPSVQYFASFCPTLDDSDIHCIMSHSPRKEEKEIPLPNKNFTVPSTGNTYAYIYHPAANTRDEKGGKMKTLLFLHGFPSGSAGEFGFIFLYFVIFLAEDKKFSPSNPKVESYWRHQISFFSSLGYGILAPDLLGYGRTSKPLTLHSYTGRSMASEIISIIKYENITGPVIGIGHDFGTYLLSSLAVFYREYFSGFVYFSVPFGRPGVKSNVKEVNRKAIRDGRAVQFGYQEWFWEEETGKVIGENWESFFNLIYPRDGFIWKTHFAPLDAMKTYLLNSSPSSTSQQLGPWISPAAKAHHHASFGTDYSAPLLWYKRGGLNLGCEEEREILEKGEKNGELRGDLRGTDVLMIGGTMDPVCGCEGAKRVMKSVTDGKRLRCVDFEAGHWAMLERPGEVNELLRDWLEGSNNGGGGVRSQL</sequence>
<dbReference type="InterPro" id="IPR029058">
    <property type="entry name" value="AB_hydrolase_fold"/>
</dbReference>
<comment type="caution">
    <text evidence="5">The sequence shown here is derived from an EMBL/GenBank/DDBJ whole genome shotgun (WGS) entry which is preliminary data.</text>
</comment>
<reference evidence="5 6" key="1">
    <citation type="journal article" date="2024" name="Commun. Biol.">
        <title>Comparative genomic analysis of thermophilic fungi reveals convergent evolutionary adaptations and gene losses.</title>
        <authorList>
            <person name="Steindorff A.S."/>
            <person name="Aguilar-Pontes M.V."/>
            <person name="Robinson A.J."/>
            <person name="Andreopoulos B."/>
            <person name="LaButti K."/>
            <person name="Kuo A."/>
            <person name="Mondo S."/>
            <person name="Riley R."/>
            <person name="Otillar R."/>
            <person name="Haridas S."/>
            <person name="Lipzen A."/>
            <person name="Grimwood J."/>
            <person name="Schmutz J."/>
            <person name="Clum A."/>
            <person name="Reid I.D."/>
            <person name="Moisan M.C."/>
            <person name="Butler G."/>
            <person name="Nguyen T.T.M."/>
            <person name="Dewar K."/>
            <person name="Conant G."/>
            <person name="Drula E."/>
            <person name="Henrissat B."/>
            <person name="Hansel C."/>
            <person name="Singer S."/>
            <person name="Hutchinson M.I."/>
            <person name="de Vries R.P."/>
            <person name="Natvig D.O."/>
            <person name="Powell A.J."/>
            <person name="Tsang A."/>
            <person name="Grigoriev I.V."/>
        </authorList>
    </citation>
    <scope>NUCLEOTIDE SEQUENCE [LARGE SCALE GENOMIC DNA]</scope>
    <source>
        <strain evidence="5 6">CBS 494.80</strain>
    </source>
</reference>
<evidence type="ECO:0000256" key="2">
    <source>
        <dbReference type="ARBA" id="ARBA00038334"/>
    </source>
</evidence>
<evidence type="ECO:0000256" key="3">
    <source>
        <dbReference type="SAM" id="Phobius"/>
    </source>
</evidence>
<dbReference type="SUPFAM" id="SSF53474">
    <property type="entry name" value="alpha/beta-Hydrolases"/>
    <property type="match status" value="1"/>
</dbReference>
<dbReference type="Pfam" id="PF00561">
    <property type="entry name" value="Abhydrolase_1"/>
    <property type="match status" value="1"/>
</dbReference>
<dbReference type="InterPro" id="IPR000073">
    <property type="entry name" value="AB_hydrolase_1"/>
</dbReference>
<feature type="transmembrane region" description="Helical" evidence="3">
    <location>
        <begin position="162"/>
        <end position="188"/>
    </location>
</feature>
<comment type="similarity">
    <text evidence="2">Belongs to the AB hydrolase superfamily. Epoxide hydrolase family.</text>
</comment>
<evidence type="ECO:0000256" key="1">
    <source>
        <dbReference type="ARBA" id="ARBA00022801"/>
    </source>
</evidence>
<evidence type="ECO:0000259" key="4">
    <source>
        <dbReference type="Pfam" id="PF00561"/>
    </source>
</evidence>
<dbReference type="PANTHER" id="PTHR43329">
    <property type="entry name" value="EPOXIDE HYDROLASE"/>
    <property type="match status" value="1"/>
</dbReference>
<evidence type="ECO:0000313" key="6">
    <source>
        <dbReference type="Proteomes" id="UP001595075"/>
    </source>
</evidence>
<keyword evidence="6" id="KW-1185">Reference proteome</keyword>
<dbReference type="PRINTS" id="PR00412">
    <property type="entry name" value="EPOXHYDRLASE"/>
</dbReference>
<organism evidence="5 6">
    <name type="scientific">Oculimacula yallundae</name>
    <dbReference type="NCBI Taxonomy" id="86028"/>
    <lineage>
        <taxon>Eukaryota</taxon>
        <taxon>Fungi</taxon>
        <taxon>Dikarya</taxon>
        <taxon>Ascomycota</taxon>
        <taxon>Pezizomycotina</taxon>
        <taxon>Leotiomycetes</taxon>
        <taxon>Helotiales</taxon>
        <taxon>Ploettnerulaceae</taxon>
        <taxon>Oculimacula</taxon>
    </lineage>
</organism>